<sequence length="442" mass="50510">MNQPQLRFLAAKNYKNLCLDEEVYLNNLNIFIGSNGSGKSNFISCLKFIKDCLTTIPDENRGVSSFEDAVSKIGGNRILDSNVASPALVEFYYCFSQISQTNNPQRDSVILELKLYTEQQKGRASISEEYLYSGEDLYDSSIYNGSPTRRIRPPFYYYKLHERELGQGVVSVYDKPGQIATHFESLDNIPTNSLGLSTIPVLLENSQSAPENTPFYRIRRQLSEFISKWQFYNANNMDLNQIRTAEPKLGPSDIYLSPSGYNLALVIDNLNQNIDFEESLNLAMKSILPKTRRVRPGRTGRLSLAVEWYFEGINEPFYLNEMSDGTVRMLCWATILHSPLLPSLLVIDEPELGLHVSWMPILAEWIKKAATRTQIIITTHSPDLLDHFTDRLENVMCFCSKDQTHFSIKHLSREMLNEKLEQGWQLGDLYRVGDPTVGGWPW</sequence>
<dbReference type="Proteomes" id="UP001576784">
    <property type="component" value="Unassembled WGS sequence"/>
</dbReference>
<dbReference type="Pfam" id="PF13304">
    <property type="entry name" value="AAA_21"/>
    <property type="match status" value="1"/>
</dbReference>
<dbReference type="InterPro" id="IPR014555">
    <property type="entry name" value="RecF-like"/>
</dbReference>
<dbReference type="SUPFAM" id="SSF52540">
    <property type="entry name" value="P-loop containing nucleoside triphosphate hydrolases"/>
    <property type="match status" value="1"/>
</dbReference>
<comment type="caution">
    <text evidence="2">The sequence shown here is derived from an EMBL/GenBank/DDBJ whole genome shotgun (WGS) entry which is preliminary data.</text>
</comment>
<feature type="domain" description="ATPase AAA-type core" evidence="1">
    <location>
        <begin position="28"/>
        <end position="386"/>
    </location>
</feature>
<dbReference type="RefSeq" id="WP_413261778.1">
    <property type="nucleotide sequence ID" value="NZ_JBHFNR010000022.1"/>
</dbReference>
<proteinExistence type="predicted"/>
<accession>A0ABV4XK78</accession>
<reference evidence="2 3" key="1">
    <citation type="submission" date="2024-09" db="EMBL/GenBank/DDBJ databases">
        <title>Floridaenema gen nov. (Aerosakkonemataceae, Aerosakkonematales ord. nov., Cyanobacteria) from benthic tropical and subtropical fresh waters, with the description of four new species.</title>
        <authorList>
            <person name="Moretto J.A."/>
            <person name="Berthold D.E."/>
            <person name="Lefler F.W."/>
            <person name="Huang I.-S."/>
            <person name="Laughinghouse H. IV."/>
        </authorList>
    </citation>
    <scope>NUCLEOTIDE SEQUENCE [LARGE SCALE GENOMIC DNA]</scope>
    <source>
        <strain evidence="2 3">BLCC-F50</strain>
    </source>
</reference>
<evidence type="ECO:0000313" key="3">
    <source>
        <dbReference type="Proteomes" id="UP001576784"/>
    </source>
</evidence>
<dbReference type="Gene3D" id="3.40.50.300">
    <property type="entry name" value="P-loop containing nucleotide triphosphate hydrolases"/>
    <property type="match status" value="1"/>
</dbReference>
<name>A0ABV4XK78_9CYAN</name>
<dbReference type="InterPro" id="IPR027417">
    <property type="entry name" value="P-loop_NTPase"/>
</dbReference>
<dbReference type="PANTHER" id="PTHR40396:SF1">
    <property type="entry name" value="ATPASE AAA-TYPE CORE DOMAIN-CONTAINING PROTEIN"/>
    <property type="match status" value="1"/>
</dbReference>
<keyword evidence="3" id="KW-1185">Reference proteome</keyword>
<protein>
    <submittedName>
        <fullName evidence="2">AAA family ATPase</fullName>
    </submittedName>
</protein>
<dbReference type="PANTHER" id="PTHR40396">
    <property type="entry name" value="ATPASE-LIKE PROTEIN"/>
    <property type="match status" value="1"/>
</dbReference>
<dbReference type="PIRSF" id="PIRSF029347">
    <property type="entry name" value="RecF"/>
    <property type="match status" value="1"/>
</dbReference>
<dbReference type="EMBL" id="JBHFNR010000022">
    <property type="protein sequence ID" value="MFB2892101.1"/>
    <property type="molecule type" value="Genomic_DNA"/>
</dbReference>
<evidence type="ECO:0000259" key="1">
    <source>
        <dbReference type="Pfam" id="PF13304"/>
    </source>
</evidence>
<organism evidence="2 3">
    <name type="scientific">Floridaenema flaviceps BLCC-F50</name>
    <dbReference type="NCBI Taxonomy" id="3153642"/>
    <lineage>
        <taxon>Bacteria</taxon>
        <taxon>Bacillati</taxon>
        <taxon>Cyanobacteriota</taxon>
        <taxon>Cyanophyceae</taxon>
        <taxon>Oscillatoriophycideae</taxon>
        <taxon>Aerosakkonematales</taxon>
        <taxon>Aerosakkonemataceae</taxon>
        <taxon>Floridanema</taxon>
        <taxon>Floridanema flaviceps</taxon>
    </lineage>
</organism>
<dbReference type="InterPro" id="IPR003959">
    <property type="entry name" value="ATPase_AAA_core"/>
</dbReference>
<gene>
    <name evidence="2" type="ORF">ACE1CI_04045</name>
</gene>
<evidence type="ECO:0000313" key="2">
    <source>
        <dbReference type="EMBL" id="MFB2892101.1"/>
    </source>
</evidence>